<dbReference type="Pfam" id="PF00392">
    <property type="entry name" value="GntR"/>
    <property type="match status" value="1"/>
</dbReference>
<reference evidence="7 8" key="1">
    <citation type="submission" date="2017-07" db="EMBL/GenBank/DDBJ databases">
        <title>Elstera cyanobacteriorum sp. nov., a novel bacterium isolated from cyanobacterial aggregates in a eutrophic lake.</title>
        <authorList>
            <person name="Cai H."/>
        </authorList>
    </citation>
    <scope>NUCLEOTIDE SEQUENCE [LARGE SCALE GENOMIC DNA]</scope>
    <source>
        <strain evidence="7 8">TH019</strain>
    </source>
</reference>
<dbReference type="EMBL" id="NOXS01000032">
    <property type="protein sequence ID" value="OYQ18774.1"/>
    <property type="molecule type" value="Genomic_DNA"/>
</dbReference>
<evidence type="ECO:0000256" key="4">
    <source>
        <dbReference type="ARBA" id="ARBA00023125"/>
    </source>
</evidence>
<dbReference type="SMART" id="SM00345">
    <property type="entry name" value="HTH_GNTR"/>
    <property type="match status" value="1"/>
</dbReference>
<evidence type="ECO:0000256" key="5">
    <source>
        <dbReference type="ARBA" id="ARBA00023163"/>
    </source>
</evidence>
<dbReference type="PROSITE" id="PS50949">
    <property type="entry name" value="HTH_GNTR"/>
    <property type="match status" value="1"/>
</dbReference>
<dbReference type="InterPro" id="IPR015421">
    <property type="entry name" value="PyrdxlP-dep_Trfase_major"/>
</dbReference>
<keyword evidence="4" id="KW-0238">DNA-binding</keyword>
<evidence type="ECO:0000256" key="2">
    <source>
        <dbReference type="ARBA" id="ARBA00022898"/>
    </source>
</evidence>
<dbReference type="GO" id="GO:0003700">
    <property type="term" value="F:DNA-binding transcription factor activity"/>
    <property type="evidence" value="ECO:0007669"/>
    <property type="project" value="InterPro"/>
</dbReference>
<dbReference type="Gene3D" id="3.40.640.10">
    <property type="entry name" value="Type I PLP-dependent aspartate aminotransferase-like (Major domain)"/>
    <property type="match status" value="1"/>
</dbReference>
<sequence length="457" mass="48703">MRLASPWSPRLADRDGRPADRLAFALEEDIHAGLLPGGARLPAHRDLAYRLNIGLGSVTKAYQTLEARGLVASEQGRGMFVRIADASLSPPLDLSLNAPPQLISDQFLASSLRKLARRLDAASFGAYVPPAGRPDHRAAKAGWLRQFGVPATGATTLLTNGAQQALALCIGLAQQQGRALLVEEVTYPGIIDLCHRHGVPLVPVATDADGPDPAALDGHLHRLAAAGQQAALYLMPTLHNPTARSLPEERREALITLCRRYDAWIIEDEVYAPLADDALPPMVQRAPERVFYVGGLSKIVSPGLRMGWLVAPPALVAAAEAILATSTTTAAPLSSFLLVTWLEDGAADTLMATLKQEATERRALARAILADRLPQIGIGGFHLWLPCPLAEADRIALAAQARGLLLLPPRSFLPTEASPLAGVRVCLGPPPLAELERGLKLFKQIVTQSGPGRRAAV</sequence>
<dbReference type="SUPFAM" id="SSF53383">
    <property type="entry name" value="PLP-dependent transferases"/>
    <property type="match status" value="1"/>
</dbReference>
<dbReference type="Gene3D" id="3.90.1150.10">
    <property type="entry name" value="Aspartate Aminotransferase, domain 1"/>
    <property type="match status" value="1"/>
</dbReference>
<comment type="similarity">
    <text evidence="1">In the C-terminal section; belongs to the class-I pyridoxal-phosphate-dependent aminotransferase family.</text>
</comment>
<dbReference type="GO" id="GO:0030170">
    <property type="term" value="F:pyridoxal phosphate binding"/>
    <property type="evidence" value="ECO:0007669"/>
    <property type="project" value="InterPro"/>
</dbReference>
<dbReference type="GO" id="GO:0003677">
    <property type="term" value="F:DNA binding"/>
    <property type="evidence" value="ECO:0007669"/>
    <property type="project" value="UniProtKB-KW"/>
</dbReference>
<comment type="caution">
    <text evidence="7">The sequence shown here is derived from an EMBL/GenBank/DDBJ whole genome shotgun (WGS) entry which is preliminary data.</text>
</comment>
<dbReference type="PANTHER" id="PTHR46577">
    <property type="entry name" value="HTH-TYPE TRANSCRIPTIONAL REGULATORY PROTEIN GABR"/>
    <property type="match status" value="1"/>
</dbReference>
<keyword evidence="5" id="KW-0804">Transcription</keyword>
<feature type="domain" description="HTH gntR-type" evidence="6">
    <location>
        <begin position="16"/>
        <end position="84"/>
    </location>
</feature>
<dbReference type="InterPro" id="IPR000524">
    <property type="entry name" value="Tscrpt_reg_HTH_GntR"/>
</dbReference>
<dbReference type="CDD" id="cd07377">
    <property type="entry name" value="WHTH_GntR"/>
    <property type="match status" value="1"/>
</dbReference>
<dbReference type="Gene3D" id="1.10.10.10">
    <property type="entry name" value="Winged helix-like DNA-binding domain superfamily/Winged helix DNA-binding domain"/>
    <property type="match status" value="1"/>
</dbReference>
<dbReference type="InterPro" id="IPR036388">
    <property type="entry name" value="WH-like_DNA-bd_sf"/>
</dbReference>
<protein>
    <recommendedName>
        <fullName evidence="6">HTH gntR-type domain-containing protein</fullName>
    </recommendedName>
</protein>
<dbReference type="InterPro" id="IPR036390">
    <property type="entry name" value="WH_DNA-bd_sf"/>
</dbReference>
<evidence type="ECO:0000313" key="8">
    <source>
        <dbReference type="Proteomes" id="UP000216361"/>
    </source>
</evidence>
<dbReference type="OrthoDB" id="9804020at2"/>
<keyword evidence="8" id="KW-1185">Reference proteome</keyword>
<dbReference type="SUPFAM" id="SSF46785">
    <property type="entry name" value="Winged helix' DNA-binding domain"/>
    <property type="match status" value="1"/>
</dbReference>
<dbReference type="InterPro" id="IPR004839">
    <property type="entry name" value="Aminotransferase_I/II_large"/>
</dbReference>
<dbReference type="Pfam" id="PF00155">
    <property type="entry name" value="Aminotran_1_2"/>
    <property type="match status" value="1"/>
</dbReference>
<dbReference type="InterPro" id="IPR015424">
    <property type="entry name" value="PyrdxlP-dep_Trfase"/>
</dbReference>
<dbReference type="AlphaFoldDB" id="A0A255XQZ0"/>
<gene>
    <name evidence="7" type="ORF">CHR90_10985</name>
</gene>
<dbReference type="Proteomes" id="UP000216361">
    <property type="component" value="Unassembled WGS sequence"/>
</dbReference>
<keyword evidence="2" id="KW-0663">Pyridoxal phosphate</keyword>
<dbReference type="InterPro" id="IPR015422">
    <property type="entry name" value="PyrdxlP-dep_Trfase_small"/>
</dbReference>
<dbReference type="PANTHER" id="PTHR46577:SF1">
    <property type="entry name" value="HTH-TYPE TRANSCRIPTIONAL REGULATORY PROTEIN GABR"/>
    <property type="match status" value="1"/>
</dbReference>
<evidence type="ECO:0000313" key="7">
    <source>
        <dbReference type="EMBL" id="OYQ18774.1"/>
    </source>
</evidence>
<evidence type="ECO:0000256" key="1">
    <source>
        <dbReference type="ARBA" id="ARBA00005384"/>
    </source>
</evidence>
<evidence type="ECO:0000259" key="6">
    <source>
        <dbReference type="PROSITE" id="PS50949"/>
    </source>
</evidence>
<dbReference type="CDD" id="cd00609">
    <property type="entry name" value="AAT_like"/>
    <property type="match status" value="1"/>
</dbReference>
<dbReference type="InterPro" id="IPR051446">
    <property type="entry name" value="HTH_trans_reg/aminotransferase"/>
</dbReference>
<dbReference type="RefSeq" id="WP_094409037.1">
    <property type="nucleotide sequence ID" value="NZ_BMJZ01000001.1"/>
</dbReference>
<accession>A0A255XQZ0</accession>
<keyword evidence="3" id="KW-0805">Transcription regulation</keyword>
<evidence type="ECO:0000256" key="3">
    <source>
        <dbReference type="ARBA" id="ARBA00023015"/>
    </source>
</evidence>
<proteinExistence type="inferred from homology"/>
<organism evidence="7 8">
    <name type="scientific">Elstera cyanobacteriorum</name>
    <dbReference type="NCBI Taxonomy" id="2022747"/>
    <lineage>
        <taxon>Bacteria</taxon>
        <taxon>Pseudomonadati</taxon>
        <taxon>Pseudomonadota</taxon>
        <taxon>Alphaproteobacteria</taxon>
        <taxon>Rhodospirillales</taxon>
        <taxon>Rhodospirillaceae</taxon>
        <taxon>Elstera</taxon>
    </lineage>
</organism>
<name>A0A255XQZ0_9PROT</name>